<evidence type="ECO:0000256" key="1">
    <source>
        <dbReference type="SAM" id="MobiDB-lite"/>
    </source>
</evidence>
<protein>
    <recommendedName>
        <fullName evidence="3">Ku domain-containing protein</fullName>
    </recommendedName>
</protein>
<sequence>MNFSSTISSSFFSYSLAQYIIIDIGIPTPAHITENILSAIQNVVCLRPSRIPAIGVALVNSMFQSVVSLSPTDTQLRRIVHALKSVMDSGKCRARIPMEEFNDNIHVGVKKALEDYDNLYKMCQKENHQASIAGLQITIFSMKNGFEIKMKLEQSLNLLSIKKLKQIQVIELTEEYMQPEPNRNYSGIPRFVEHICMPGSQSRLDELVKQWLVLREYDQEHVQIILQDSVILCDIRECVVLPSTMLQASCHNEVRILAVEVLQLEVTHRLSSDGLSETEMFGDPIALVPSLCRQLDGADRERNKQYFIALSEKLMTANEYLVAKSEVNKLLKYFVLLPGEGMLLLKMLTTSEIAMPSTDIHNQFVTQEVDCHVSESLLALPCLDSYTPAEFPTGLYRQLVQSALSENLQRNSPPTPVYHDPSHESVVVGIEIKKTTKRKKTSGGKSKKSASYDLPKLTSSDQQTLDEYFASKKRQKNKTCKMFRQ</sequence>
<dbReference type="EMBL" id="GECZ01010619">
    <property type="protein sequence ID" value="JAS59150.1"/>
    <property type="molecule type" value="Transcribed_RNA"/>
</dbReference>
<dbReference type="GO" id="GO:0051308">
    <property type="term" value="P:male meiosis chromosome separation"/>
    <property type="evidence" value="ECO:0007669"/>
    <property type="project" value="TreeGrafter"/>
</dbReference>
<dbReference type="GO" id="GO:0007283">
    <property type="term" value="P:spermatogenesis"/>
    <property type="evidence" value="ECO:0007669"/>
    <property type="project" value="InterPro"/>
</dbReference>
<dbReference type="AlphaFoldDB" id="A0A1B6G9P3"/>
<evidence type="ECO:0000313" key="2">
    <source>
        <dbReference type="EMBL" id="JAS59150.1"/>
    </source>
</evidence>
<dbReference type="GO" id="GO:0007127">
    <property type="term" value="P:meiosis I"/>
    <property type="evidence" value="ECO:0007669"/>
    <property type="project" value="InterPro"/>
</dbReference>
<dbReference type="PANTHER" id="PTHR28642">
    <property type="entry name" value="MEIOSIS 1 ARREST PROTEIN"/>
    <property type="match status" value="1"/>
</dbReference>
<gene>
    <name evidence="2" type="ORF">g.13629</name>
</gene>
<evidence type="ECO:0008006" key="3">
    <source>
        <dbReference type="Google" id="ProtNLM"/>
    </source>
</evidence>
<reference evidence="2" key="1">
    <citation type="submission" date="2015-11" db="EMBL/GenBank/DDBJ databases">
        <title>De novo transcriptome assembly of four potential Pierce s Disease insect vectors from Arizona vineyards.</title>
        <authorList>
            <person name="Tassone E.E."/>
        </authorList>
    </citation>
    <scope>NUCLEOTIDE SEQUENCE</scope>
</reference>
<dbReference type="InterPro" id="IPR033587">
    <property type="entry name" value="M1AP"/>
</dbReference>
<accession>A0A1B6G9P3</accession>
<organism evidence="2">
    <name type="scientific">Cuerna arida</name>
    <dbReference type="NCBI Taxonomy" id="1464854"/>
    <lineage>
        <taxon>Eukaryota</taxon>
        <taxon>Metazoa</taxon>
        <taxon>Ecdysozoa</taxon>
        <taxon>Arthropoda</taxon>
        <taxon>Hexapoda</taxon>
        <taxon>Insecta</taxon>
        <taxon>Pterygota</taxon>
        <taxon>Neoptera</taxon>
        <taxon>Paraneoptera</taxon>
        <taxon>Hemiptera</taxon>
        <taxon>Auchenorrhyncha</taxon>
        <taxon>Membracoidea</taxon>
        <taxon>Cicadellidae</taxon>
        <taxon>Cicadellinae</taxon>
        <taxon>Proconiini</taxon>
        <taxon>Cuerna</taxon>
    </lineage>
</organism>
<feature type="compositionally biased region" description="Basic residues" evidence="1">
    <location>
        <begin position="435"/>
        <end position="448"/>
    </location>
</feature>
<feature type="region of interest" description="Disordered" evidence="1">
    <location>
        <begin position="429"/>
        <end position="457"/>
    </location>
</feature>
<name>A0A1B6G9P3_9HEMI</name>
<proteinExistence type="predicted"/>
<dbReference type="PANTHER" id="PTHR28642:SF1">
    <property type="entry name" value="MEIOSIS 1 ARREST PROTEIN"/>
    <property type="match status" value="1"/>
</dbReference>